<protein>
    <submittedName>
        <fullName evidence="4">Membrane protein</fullName>
    </submittedName>
</protein>
<dbReference type="RefSeq" id="WP_043372132.1">
    <property type="nucleotide sequence ID" value="NZ_CP006704.1"/>
</dbReference>
<gene>
    <name evidence="4" type="ORF">O987_11005</name>
</gene>
<dbReference type="Proteomes" id="UP000028782">
    <property type="component" value="Chromosome"/>
</dbReference>
<sequence>MASSPSQRDYSAPCPGCGAPVHFASAQSSFAVCEFCRSTVLRDGETLKRIGSMAEVFEDYSPLQLGASGMVKRNGKPEPFSIVGRAQYKSAAGNWSEWVAALSNGELAWLSEDNGSFVFAVNWQPPGWNVTEFQQREWRMGRELKAGTESFTVTSIQDAQLMAAQGELPQLPQLGKSFKLVELRSEKNQILSIDFSDKTPAFSLGAAVALEALQMQGLRSSAQQKAQGRHFNCPKCGAVVPVRFDTTKALSCPSCGSLIDMSKGMGAELSYAEQRRKVKPLIPLGSEGTLDGLKWQVVGFQRRSGRGLGEDEDDSFTWDEYLLYNKKAGFSFIVDSEDGWSTARVITGAPKLSKNGATATYLQRKYQRDYAYLAETEYAEGEFYWPVFKGARSSNVDFANGGKQSTLALETANQETTWTHGQRASAETIAQAFGTGKLKDRSQASPLSGSGFSWGTILFWLFLLLFILPFLRACMSSSNCDPRTDPNCSYSRSSSGSYGGYTSGGSHK</sequence>
<keyword evidence="2" id="KW-1133">Transmembrane helix</keyword>
<name>A0A076PSJ3_COMTE</name>
<reference evidence="4 5" key="1">
    <citation type="journal article" date="2014" name="Genome Announc.">
        <title>Complete Genome Sequence of Polychlorinated Biphenyl Degrader Comamonas testosteroni TK102 (NBRC 109938).</title>
        <authorList>
            <person name="Fukuda K."/>
            <person name="Hosoyama A."/>
            <person name="Tsuchikane K."/>
            <person name="Ohji S."/>
            <person name="Yamazoe A."/>
            <person name="Fujita N."/>
            <person name="Shintani M."/>
            <person name="Kimbara K."/>
        </authorList>
    </citation>
    <scope>NUCLEOTIDE SEQUENCE [LARGE SCALE GENOMIC DNA]</scope>
    <source>
        <strain evidence="4">TK102</strain>
    </source>
</reference>
<proteinExistence type="predicted"/>
<dbReference type="EMBL" id="CP006704">
    <property type="protein sequence ID" value="AIJ46322.1"/>
    <property type="molecule type" value="Genomic_DNA"/>
</dbReference>
<dbReference type="AlphaFoldDB" id="A0A076PSJ3"/>
<evidence type="ECO:0000313" key="4">
    <source>
        <dbReference type="EMBL" id="AIJ46322.1"/>
    </source>
</evidence>
<dbReference type="Pfam" id="PF13785">
    <property type="entry name" value="DUF4178"/>
    <property type="match status" value="2"/>
</dbReference>
<organism evidence="4 5">
    <name type="scientific">Comamonas testosteroni TK102</name>
    <dbReference type="NCBI Taxonomy" id="1392005"/>
    <lineage>
        <taxon>Bacteria</taxon>
        <taxon>Pseudomonadati</taxon>
        <taxon>Pseudomonadota</taxon>
        <taxon>Betaproteobacteria</taxon>
        <taxon>Burkholderiales</taxon>
        <taxon>Comamonadaceae</taxon>
        <taxon>Comamonas</taxon>
    </lineage>
</organism>
<feature type="domain" description="DUF4178" evidence="3">
    <location>
        <begin position="79"/>
        <end position="207"/>
    </location>
</feature>
<keyword evidence="2" id="KW-0812">Transmembrane</keyword>
<evidence type="ECO:0000313" key="5">
    <source>
        <dbReference type="Proteomes" id="UP000028782"/>
    </source>
</evidence>
<dbReference type="InterPro" id="IPR025235">
    <property type="entry name" value="DUF4178"/>
</dbReference>
<dbReference type="HOGENOM" id="CLU_029780_0_0_4"/>
<feature type="region of interest" description="Disordered" evidence="1">
    <location>
        <begin position="479"/>
        <end position="508"/>
    </location>
</feature>
<dbReference type="KEGG" id="ctes:O987_11005"/>
<evidence type="ECO:0000256" key="1">
    <source>
        <dbReference type="SAM" id="MobiDB-lite"/>
    </source>
</evidence>
<evidence type="ECO:0000259" key="3">
    <source>
        <dbReference type="Pfam" id="PF13785"/>
    </source>
</evidence>
<accession>A0A076PSJ3</accession>
<feature type="compositionally biased region" description="Gly residues" evidence="1">
    <location>
        <begin position="497"/>
        <end position="508"/>
    </location>
</feature>
<evidence type="ECO:0000256" key="2">
    <source>
        <dbReference type="SAM" id="Phobius"/>
    </source>
</evidence>
<feature type="transmembrane region" description="Helical" evidence="2">
    <location>
        <begin position="451"/>
        <end position="471"/>
    </location>
</feature>
<keyword evidence="2" id="KW-0472">Membrane</keyword>
<feature type="domain" description="DUF4178" evidence="3">
    <location>
        <begin position="284"/>
        <end position="425"/>
    </location>
</feature>